<accession>A0A699XSK8</accession>
<evidence type="ECO:0000256" key="1">
    <source>
        <dbReference type="SAM" id="MobiDB-lite"/>
    </source>
</evidence>
<feature type="non-terminal residue" evidence="2">
    <location>
        <position position="1"/>
    </location>
</feature>
<comment type="caution">
    <text evidence="2">The sequence shown here is derived from an EMBL/GenBank/DDBJ whole genome shotgun (WGS) entry which is preliminary data.</text>
</comment>
<organism evidence="2">
    <name type="scientific">Tanacetum cinerariifolium</name>
    <name type="common">Dalmatian daisy</name>
    <name type="synonym">Chrysanthemum cinerariifolium</name>
    <dbReference type="NCBI Taxonomy" id="118510"/>
    <lineage>
        <taxon>Eukaryota</taxon>
        <taxon>Viridiplantae</taxon>
        <taxon>Streptophyta</taxon>
        <taxon>Embryophyta</taxon>
        <taxon>Tracheophyta</taxon>
        <taxon>Spermatophyta</taxon>
        <taxon>Magnoliopsida</taxon>
        <taxon>eudicotyledons</taxon>
        <taxon>Gunneridae</taxon>
        <taxon>Pentapetalae</taxon>
        <taxon>asterids</taxon>
        <taxon>campanulids</taxon>
        <taxon>Asterales</taxon>
        <taxon>Asteraceae</taxon>
        <taxon>Asteroideae</taxon>
        <taxon>Anthemideae</taxon>
        <taxon>Anthemidinae</taxon>
        <taxon>Tanacetum</taxon>
    </lineage>
</organism>
<gene>
    <name evidence="2" type="ORF">Tci_930983</name>
</gene>
<feature type="non-terminal residue" evidence="2">
    <location>
        <position position="83"/>
    </location>
</feature>
<feature type="region of interest" description="Disordered" evidence="1">
    <location>
        <begin position="16"/>
        <end position="41"/>
    </location>
</feature>
<dbReference type="AlphaFoldDB" id="A0A699XSK8"/>
<evidence type="ECO:0000313" key="2">
    <source>
        <dbReference type="EMBL" id="GFD59014.1"/>
    </source>
</evidence>
<reference evidence="2" key="1">
    <citation type="journal article" date="2019" name="Sci. Rep.">
        <title>Draft genome of Tanacetum cinerariifolium, the natural source of mosquito coil.</title>
        <authorList>
            <person name="Yamashiro T."/>
            <person name="Shiraishi A."/>
            <person name="Satake H."/>
            <person name="Nakayama K."/>
        </authorList>
    </citation>
    <scope>NUCLEOTIDE SEQUENCE</scope>
</reference>
<proteinExistence type="predicted"/>
<sequence length="83" mass="8834">EVIVLINEVIPPVHADSTSLPSSTMVDQDAPSLSKTHTTTKIQSSIIPQDVGDDNLDREVAHIGNDSLYGVPIQEVTSAIPNT</sequence>
<dbReference type="EMBL" id="BKCJ011860206">
    <property type="protein sequence ID" value="GFD59014.1"/>
    <property type="molecule type" value="Genomic_DNA"/>
</dbReference>
<protein>
    <submittedName>
        <fullName evidence="2">Uncharacterized protein</fullName>
    </submittedName>
</protein>
<name>A0A699XSK8_TANCI</name>